<dbReference type="InParanoid" id="E9I039"/>
<organism evidence="1 2">
    <name type="scientific">Daphnia pulex</name>
    <name type="common">Water flea</name>
    <dbReference type="NCBI Taxonomy" id="6669"/>
    <lineage>
        <taxon>Eukaryota</taxon>
        <taxon>Metazoa</taxon>
        <taxon>Ecdysozoa</taxon>
        <taxon>Arthropoda</taxon>
        <taxon>Crustacea</taxon>
        <taxon>Branchiopoda</taxon>
        <taxon>Diplostraca</taxon>
        <taxon>Cladocera</taxon>
        <taxon>Anomopoda</taxon>
        <taxon>Daphniidae</taxon>
        <taxon>Daphnia</taxon>
    </lineage>
</organism>
<proteinExistence type="predicted"/>
<name>E9I039_DAPPU</name>
<gene>
    <name evidence="1" type="ORF">DAPPUDRAFT_336669</name>
</gene>
<dbReference type="EMBL" id="GL733465">
    <property type="protein sequence ID" value="EFX62641.1"/>
    <property type="molecule type" value="Genomic_DNA"/>
</dbReference>
<evidence type="ECO:0000313" key="2">
    <source>
        <dbReference type="Proteomes" id="UP000000305"/>
    </source>
</evidence>
<accession>E9I039</accession>
<protein>
    <submittedName>
        <fullName evidence="1">Uncharacterized protein</fullName>
    </submittedName>
</protein>
<evidence type="ECO:0000313" key="1">
    <source>
        <dbReference type="EMBL" id="EFX62641.1"/>
    </source>
</evidence>
<dbReference type="KEGG" id="dpx:DAPPUDRAFT_336669"/>
<reference evidence="1 2" key="1">
    <citation type="journal article" date="2011" name="Science">
        <title>The ecoresponsive genome of Daphnia pulex.</title>
        <authorList>
            <person name="Colbourne J.K."/>
            <person name="Pfrender M.E."/>
            <person name="Gilbert D."/>
            <person name="Thomas W.K."/>
            <person name="Tucker A."/>
            <person name="Oakley T.H."/>
            <person name="Tokishita S."/>
            <person name="Aerts A."/>
            <person name="Arnold G.J."/>
            <person name="Basu M.K."/>
            <person name="Bauer D.J."/>
            <person name="Caceres C.E."/>
            <person name="Carmel L."/>
            <person name="Casola C."/>
            <person name="Choi J.H."/>
            <person name="Detter J.C."/>
            <person name="Dong Q."/>
            <person name="Dusheyko S."/>
            <person name="Eads B.D."/>
            <person name="Frohlich T."/>
            <person name="Geiler-Samerotte K.A."/>
            <person name="Gerlach D."/>
            <person name="Hatcher P."/>
            <person name="Jogdeo S."/>
            <person name="Krijgsveld J."/>
            <person name="Kriventseva E.V."/>
            <person name="Kultz D."/>
            <person name="Laforsch C."/>
            <person name="Lindquist E."/>
            <person name="Lopez J."/>
            <person name="Manak J.R."/>
            <person name="Muller J."/>
            <person name="Pangilinan J."/>
            <person name="Patwardhan R.P."/>
            <person name="Pitluck S."/>
            <person name="Pritham E.J."/>
            <person name="Rechtsteiner A."/>
            <person name="Rho M."/>
            <person name="Rogozin I.B."/>
            <person name="Sakarya O."/>
            <person name="Salamov A."/>
            <person name="Schaack S."/>
            <person name="Shapiro H."/>
            <person name="Shiga Y."/>
            <person name="Skalitzky C."/>
            <person name="Smith Z."/>
            <person name="Souvorov A."/>
            <person name="Sung W."/>
            <person name="Tang Z."/>
            <person name="Tsuchiya D."/>
            <person name="Tu H."/>
            <person name="Vos H."/>
            <person name="Wang M."/>
            <person name="Wolf Y.I."/>
            <person name="Yamagata H."/>
            <person name="Yamada T."/>
            <person name="Ye Y."/>
            <person name="Shaw J.R."/>
            <person name="Andrews J."/>
            <person name="Crease T.J."/>
            <person name="Tang H."/>
            <person name="Lucas S.M."/>
            <person name="Robertson H.M."/>
            <person name="Bork P."/>
            <person name="Koonin E.V."/>
            <person name="Zdobnov E.M."/>
            <person name="Grigoriev I.V."/>
            <person name="Lynch M."/>
            <person name="Boore J.L."/>
        </authorList>
    </citation>
    <scope>NUCLEOTIDE SEQUENCE [LARGE SCALE GENOMIC DNA]</scope>
</reference>
<dbReference type="HOGENOM" id="CLU_1837090_0_0_1"/>
<dbReference type="Proteomes" id="UP000000305">
    <property type="component" value="Unassembled WGS sequence"/>
</dbReference>
<dbReference type="AlphaFoldDB" id="E9I039"/>
<sequence>MTERSSSKLFHHFVSEIEQCKLLQGHLTQWMNPNVQILLGCLNLCSERLLHSVGLSITTGYHFQQFHDTLVQTQFHLFGTGGLNTQHILVMSLFSFDEATGVLRLQRRQLAYCERSPANNIIGASNDGSIVAGESLSVSI</sequence>
<keyword evidence="2" id="KW-1185">Reference proteome</keyword>